<feature type="transmembrane region" description="Helical" evidence="2">
    <location>
        <begin position="93"/>
        <end position="110"/>
    </location>
</feature>
<proteinExistence type="predicted"/>
<organism evidence="3 4">
    <name type="scientific">Agromyces bracchium</name>
    <dbReference type="NCBI Taxonomy" id="88376"/>
    <lineage>
        <taxon>Bacteria</taxon>
        <taxon>Bacillati</taxon>
        <taxon>Actinomycetota</taxon>
        <taxon>Actinomycetes</taxon>
        <taxon>Micrococcales</taxon>
        <taxon>Microbacteriaceae</taxon>
        <taxon>Agromyces</taxon>
    </lineage>
</organism>
<feature type="transmembrane region" description="Helical" evidence="2">
    <location>
        <begin position="161"/>
        <end position="183"/>
    </location>
</feature>
<feature type="region of interest" description="Disordered" evidence="1">
    <location>
        <begin position="1"/>
        <end position="46"/>
    </location>
</feature>
<keyword evidence="2" id="KW-1133">Transmembrane helix</keyword>
<gene>
    <name evidence="3" type="ORF">GJ743_12370</name>
</gene>
<feature type="transmembrane region" description="Helical" evidence="2">
    <location>
        <begin position="117"/>
        <end position="136"/>
    </location>
</feature>
<evidence type="ECO:0000256" key="1">
    <source>
        <dbReference type="SAM" id="MobiDB-lite"/>
    </source>
</evidence>
<dbReference type="Proteomes" id="UP000433071">
    <property type="component" value="Unassembled WGS sequence"/>
</dbReference>
<feature type="transmembrane region" description="Helical" evidence="2">
    <location>
        <begin position="53"/>
        <end position="73"/>
    </location>
</feature>
<feature type="compositionally biased region" description="Polar residues" evidence="1">
    <location>
        <begin position="24"/>
        <end position="37"/>
    </location>
</feature>
<dbReference type="AlphaFoldDB" id="A0A6I3MAL0"/>
<dbReference type="Pfam" id="PF09819">
    <property type="entry name" value="ABC_cobalt"/>
    <property type="match status" value="1"/>
</dbReference>
<keyword evidence="4" id="KW-1185">Reference proteome</keyword>
<evidence type="ECO:0000313" key="4">
    <source>
        <dbReference type="Proteomes" id="UP000433071"/>
    </source>
</evidence>
<comment type="caution">
    <text evidence="3">The sequence shown here is derived from an EMBL/GenBank/DDBJ whole genome shotgun (WGS) entry which is preliminary data.</text>
</comment>
<keyword evidence="2" id="KW-0472">Membrane</keyword>
<evidence type="ECO:0000313" key="3">
    <source>
        <dbReference type="EMBL" id="MTH69162.1"/>
    </source>
</evidence>
<dbReference type="InterPro" id="IPR017195">
    <property type="entry name" value="ABC_thiamin-permease_prd"/>
</dbReference>
<evidence type="ECO:0000256" key="2">
    <source>
        <dbReference type="SAM" id="Phobius"/>
    </source>
</evidence>
<protein>
    <submittedName>
        <fullName evidence="3">Uncharacterized protein</fullName>
    </submittedName>
</protein>
<sequence length="240" mass="24666">MPAQGGHPISFPVPLSTRRKGTTVHETSTDQNPTAGTSGEREPAASRSTRWRVVDIVVASVIGVATGLVFLFWNNVGYAWFSAADALTPGLGGIAVGIWLIGGVLGGLIIRKPGAALYVELLAAIVSALVGNQWGIETIYSGLAQGLGAELVFLATGYRRFGVVTAMLAGAAAGAAAWVLELFLSGNLQKSAEFLVLYFGTVVVSGAVLAGLLGWIVVRALAATGALSRFGAGRDVTGRV</sequence>
<feature type="transmembrane region" description="Helical" evidence="2">
    <location>
        <begin position="195"/>
        <end position="218"/>
    </location>
</feature>
<accession>A0A6I3MAL0</accession>
<dbReference type="OrthoDB" id="8017424at2"/>
<dbReference type="EMBL" id="WMLB01000025">
    <property type="protein sequence ID" value="MTH69162.1"/>
    <property type="molecule type" value="Genomic_DNA"/>
</dbReference>
<name>A0A6I3MAL0_9MICO</name>
<reference evidence="3 4" key="1">
    <citation type="submission" date="2019-11" db="EMBL/GenBank/DDBJ databases">
        <title>Agromyces kandeliae sp. nov., isolated from mangrove soil.</title>
        <authorList>
            <person name="Wang R."/>
        </authorList>
    </citation>
    <scope>NUCLEOTIDE SEQUENCE [LARGE SCALE GENOMIC DNA]</scope>
    <source>
        <strain evidence="3 4">JCM 11433</strain>
    </source>
</reference>
<keyword evidence="2" id="KW-0812">Transmembrane</keyword>